<evidence type="ECO:0000313" key="2">
    <source>
        <dbReference type="Proteomes" id="UP001500426"/>
    </source>
</evidence>
<sequence>MKSTIHEHQKNNFKIVSKTIKKIALLILFVTTFNSCDTNDDDFYNTEYISVPNLVSIQTQANYNVGDYLYVNSYINRLLAEPNQTNLLDIRKTTNNAPSFAFSYLLEKKVGEEWILVDASFPNIDLNLGKFVTGGFYNATAEFNVANDRYEFLCGIKLPSSGQYRLSFGYNSSSTSQVELRSNSSSESISLTIFSNVSNLDGEGYYNFTVN</sequence>
<evidence type="ECO:0008006" key="3">
    <source>
        <dbReference type="Google" id="ProtNLM"/>
    </source>
</evidence>
<keyword evidence="2" id="KW-1185">Reference proteome</keyword>
<dbReference type="EMBL" id="BAABCS010000020">
    <property type="protein sequence ID" value="GAA4055171.1"/>
    <property type="molecule type" value="Genomic_DNA"/>
</dbReference>
<evidence type="ECO:0000313" key="1">
    <source>
        <dbReference type="EMBL" id="GAA4055171.1"/>
    </source>
</evidence>
<comment type="caution">
    <text evidence="1">The sequence shown here is derived from an EMBL/GenBank/DDBJ whole genome shotgun (WGS) entry which is preliminary data.</text>
</comment>
<dbReference type="Proteomes" id="UP001500426">
    <property type="component" value="Unassembled WGS sequence"/>
</dbReference>
<gene>
    <name evidence="1" type="ORF">GCM10022388_22140</name>
</gene>
<dbReference type="RefSeq" id="WP_345094550.1">
    <property type="nucleotide sequence ID" value="NZ_BAABCS010000020.1"/>
</dbReference>
<name>A0ABP7UYQ8_9FLAO</name>
<reference evidence="2" key="1">
    <citation type="journal article" date="2019" name="Int. J. Syst. Evol. Microbiol.">
        <title>The Global Catalogue of Microorganisms (GCM) 10K type strain sequencing project: providing services to taxonomists for standard genome sequencing and annotation.</title>
        <authorList>
            <consortium name="The Broad Institute Genomics Platform"/>
            <consortium name="The Broad Institute Genome Sequencing Center for Infectious Disease"/>
            <person name="Wu L."/>
            <person name="Ma J."/>
        </authorList>
    </citation>
    <scope>NUCLEOTIDE SEQUENCE [LARGE SCALE GENOMIC DNA]</scope>
    <source>
        <strain evidence="2">JCM 17068</strain>
    </source>
</reference>
<proteinExistence type="predicted"/>
<protein>
    <recommendedName>
        <fullName evidence="3">DUF5017 domain-containing protein</fullName>
    </recommendedName>
</protein>
<accession>A0ABP7UYQ8</accession>
<organism evidence="1 2">
    <name type="scientific">Flavobacterium chungnamense</name>
    <dbReference type="NCBI Taxonomy" id="706182"/>
    <lineage>
        <taxon>Bacteria</taxon>
        <taxon>Pseudomonadati</taxon>
        <taxon>Bacteroidota</taxon>
        <taxon>Flavobacteriia</taxon>
        <taxon>Flavobacteriales</taxon>
        <taxon>Flavobacteriaceae</taxon>
        <taxon>Flavobacterium</taxon>
    </lineage>
</organism>